<sequence length="94" mass="10945">MNASSERGESGPRGEEIECKKMLRLRQDSEWIARQYHELKTQYLNSFVAVLDGEVVCHHTDIVELTRQLDELFGEESRFIATEFIGKERMIISL</sequence>
<evidence type="ECO:0000313" key="2">
    <source>
        <dbReference type="Proteomes" id="UP000052008"/>
    </source>
</evidence>
<dbReference type="STRING" id="1703770.AMJ39_05045"/>
<organism evidence="1 2">
    <name type="scientific">candidate division TA06 bacterium DG_24</name>
    <dbReference type="NCBI Taxonomy" id="1703770"/>
    <lineage>
        <taxon>Bacteria</taxon>
        <taxon>Bacteria division TA06</taxon>
    </lineage>
</organism>
<evidence type="ECO:0008006" key="3">
    <source>
        <dbReference type="Google" id="ProtNLM"/>
    </source>
</evidence>
<proteinExistence type="predicted"/>
<comment type="caution">
    <text evidence="1">The sequence shown here is derived from an EMBL/GenBank/DDBJ whole genome shotgun (WGS) entry which is preliminary data.</text>
</comment>
<protein>
    <recommendedName>
        <fullName evidence="3">DUF5678 domain-containing protein</fullName>
    </recommendedName>
</protein>
<evidence type="ECO:0000313" key="1">
    <source>
        <dbReference type="EMBL" id="KPJ53320.1"/>
    </source>
</evidence>
<gene>
    <name evidence="1" type="ORF">AMJ39_05045</name>
</gene>
<reference evidence="1 2" key="1">
    <citation type="journal article" date="2015" name="Microbiome">
        <title>Genomic resolution of linkages in carbon, nitrogen, and sulfur cycling among widespread estuary sediment bacteria.</title>
        <authorList>
            <person name="Baker B.J."/>
            <person name="Lazar C.S."/>
            <person name="Teske A.P."/>
            <person name="Dick G.J."/>
        </authorList>
    </citation>
    <scope>NUCLEOTIDE SEQUENCE [LARGE SCALE GENOMIC DNA]</scope>
    <source>
        <strain evidence="1">DG_24</strain>
    </source>
</reference>
<name>A0A0S7WT40_UNCT6</name>
<dbReference type="EMBL" id="LIZS01000022">
    <property type="protein sequence ID" value="KPJ53320.1"/>
    <property type="molecule type" value="Genomic_DNA"/>
</dbReference>
<accession>A0A0S7WT40</accession>
<dbReference type="AlphaFoldDB" id="A0A0S7WT40"/>
<dbReference type="Proteomes" id="UP000052008">
    <property type="component" value="Unassembled WGS sequence"/>
</dbReference>